<keyword evidence="2" id="KW-1185">Reference proteome</keyword>
<proteinExistence type="predicted"/>
<reference evidence="1" key="1">
    <citation type="submission" date="2022-07" db="EMBL/GenBank/DDBJ databases">
        <title>Genome Sequence of Phlebia brevispora.</title>
        <authorList>
            <person name="Buettner E."/>
        </authorList>
    </citation>
    <scope>NUCLEOTIDE SEQUENCE</scope>
    <source>
        <strain evidence="1">MPL23</strain>
    </source>
</reference>
<evidence type="ECO:0000313" key="1">
    <source>
        <dbReference type="EMBL" id="KAJ3552639.1"/>
    </source>
</evidence>
<dbReference type="Proteomes" id="UP001148662">
    <property type="component" value="Unassembled WGS sequence"/>
</dbReference>
<comment type="caution">
    <text evidence="1">The sequence shown here is derived from an EMBL/GenBank/DDBJ whole genome shotgun (WGS) entry which is preliminary data.</text>
</comment>
<sequence length="320" mass="35666">MSSLLQLFDQSLSDLYTARYTQGRFILESQMVYRSASVLTGKSGKIGQLFLVFTTRRFVILPLAGRSFWSSRSLTSKIRVTCAHQTYSILPAATKANSALLCLSCEIWGHQILVASGISIIYTVHAILILRLYGLYGSKILMYTLSTLLCLAFAAELYVAVTFSPTFISVDLGPVIGNACVTENTTKMSFIWIPILTFEIIVFLLALYKGLEQLRNGAIQASRLMQVMIRDSFAYFFIIVAIDIVNLIAWIHIRATLRSVTFTFTGTLMSVLGSQMLMNIRLSARPQIKDLDTIEMLPASTSNDMDFRRPAGPSSFQDPD</sequence>
<protein>
    <submittedName>
        <fullName evidence="1">Uncharacterized protein</fullName>
    </submittedName>
</protein>
<gene>
    <name evidence="1" type="ORF">NM688_g4045</name>
</gene>
<name>A0ACC1T420_9APHY</name>
<accession>A0ACC1T420</accession>
<dbReference type="EMBL" id="JANHOG010000636">
    <property type="protein sequence ID" value="KAJ3552639.1"/>
    <property type="molecule type" value="Genomic_DNA"/>
</dbReference>
<organism evidence="1 2">
    <name type="scientific">Phlebia brevispora</name>
    <dbReference type="NCBI Taxonomy" id="194682"/>
    <lineage>
        <taxon>Eukaryota</taxon>
        <taxon>Fungi</taxon>
        <taxon>Dikarya</taxon>
        <taxon>Basidiomycota</taxon>
        <taxon>Agaricomycotina</taxon>
        <taxon>Agaricomycetes</taxon>
        <taxon>Polyporales</taxon>
        <taxon>Meruliaceae</taxon>
        <taxon>Phlebia</taxon>
    </lineage>
</organism>
<evidence type="ECO:0000313" key="2">
    <source>
        <dbReference type="Proteomes" id="UP001148662"/>
    </source>
</evidence>